<gene>
    <name evidence="1" type="ORF">GH723_00345</name>
</gene>
<accession>A0A5Q2RDE9</accession>
<protein>
    <submittedName>
        <fullName evidence="1">DUF2804 family protein</fullName>
    </submittedName>
</protein>
<dbReference type="PANTHER" id="PTHR35868">
    <property type="entry name" value="DUF2804 DOMAIN-CONTAINING PROTEIN-RELATED"/>
    <property type="match status" value="1"/>
</dbReference>
<organism evidence="1 2">
    <name type="scientific">Actinomarinicola tropica</name>
    <dbReference type="NCBI Taxonomy" id="2789776"/>
    <lineage>
        <taxon>Bacteria</taxon>
        <taxon>Bacillati</taxon>
        <taxon>Actinomycetota</taxon>
        <taxon>Acidimicrobiia</taxon>
        <taxon>Acidimicrobiales</taxon>
        <taxon>Iamiaceae</taxon>
        <taxon>Actinomarinicola</taxon>
    </lineage>
</organism>
<dbReference type="InterPro" id="IPR021243">
    <property type="entry name" value="DUF2804"/>
</dbReference>
<evidence type="ECO:0000313" key="2">
    <source>
        <dbReference type="Proteomes" id="UP000334019"/>
    </source>
</evidence>
<dbReference type="EMBL" id="CP045851">
    <property type="protein sequence ID" value="QGG93683.1"/>
    <property type="molecule type" value="Genomic_DNA"/>
</dbReference>
<reference evidence="1 2" key="1">
    <citation type="submission" date="2019-11" db="EMBL/GenBank/DDBJ databases">
        <authorList>
            <person name="He Y."/>
        </authorList>
    </citation>
    <scope>NUCLEOTIDE SEQUENCE [LARGE SCALE GENOMIC DNA]</scope>
    <source>
        <strain evidence="1 2">SCSIO 58843</strain>
    </source>
</reference>
<keyword evidence="2" id="KW-1185">Reference proteome</keyword>
<dbReference type="AlphaFoldDB" id="A0A5Q2RDE9"/>
<evidence type="ECO:0000313" key="1">
    <source>
        <dbReference type="EMBL" id="QGG93683.1"/>
    </source>
</evidence>
<dbReference type="Proteomes" id="UP000334019">
    <property type="component" value="Chromosome"/>
</dbReference>
<dbReference type="PANTHER" id="PTHR35868:SF3">
    <property type="entry name" value="DUF2804 DOMAIN-CONTAINING PROTEIN"/>
    <property type="match status" value="1"/>
</dbReference>
<sequence length="337" mass="37460">MATTHEPEITAPVDLCTPDGATLATAARGWSRRPLHRANLGPHPQNKRWDYWCVMSGDLIVSWVYADVEAIGLADVYWHDIADGATGGGSVLTEPGVVTLPDVVGAAPLVVDREEFAMDVRDDATGTRLRASWTEADGRPGRIDVRMERPDDLESLNVVIPWSDEIFNFTSKQWLRAASGELVVGDRAWTIDGWSALDVGRGRWPREIRWNWGGGGGRVDGRLVGLQFGAKWTEGTGFTENGFVLDGRLTKLGDELEWTYDWDRPMEPWRVRDPHGRLDVTLAPRFDKHSGADAGGQYGSETHQVFGTWSGHVRTEDGEEVRVEGLPGFAEEARQRW</sequence>
<dbReference type="KEGG" id="atq:GH723_00345"/>
<dbReference type="Pfam" id="PF10974">
    <property type="entry name" value="DUF2804"/>
    <property type="match status" value="1"/>
</dbReference>
<name>A0A5Q2RDE9_9ACTN</name>
<dbReference type="RefSeq" id="WP_153757789.1">
    <property type="nucleotide sequence ID" value="NZ_CP045851.1"/>
</dbReference>
<proteinExistence type="predicted"/>